<organism evidence="1 2">
    <name type="scientific">Mycena venus</name>
    <dbReference type="NCBI Taxonomy" id="2733690"/>
    <lineage>
        <taxon>Eukaryota</taxon>
        <taxon>Fungi</taxon>
        <taxon>Dikarya</taxon>
        <taxon>Basidiomycota</taxon>
        <taxon>Agaricomycotina</taxon>
        <taxon>Agaricomycetes</taxon>
        <taxon>Agaricomycetidae</taxon>
        <taxon>Agaricales</taxon>
        <taxon>Marasmiineae</taxon>
        <taxon>Mycenaceae</taxon>
        <taxon>Mycena</taxon>
    </lineage>
</organism>
<evidence type="ECO:0000313" key="1">
    <source>
        <dbReference type="EMBL" id="KAF7352540.1"/>
    </source>
</evidence>
<dbReference type="OrthoDB" id="2269034at2759"/>
<dbReference type="EMBL" id="JACAZI010000009">
    <property type="protein sequence ID" value="KAF7352540.1"/>
    <property type="molecule type" value="Genomic_DNA"/>
</dbReference>
<accession>A0A8H7CW52</accession>
<name>A0A8H7CW52_9AGAR</name>
<dbReference type="AlphaFoldDB" id="A0A8H7CW52"/>
<gene>
    <name evidence="1" type="ORF">MVEN_01219200</name>
</gene>
<protein>
    <submittedName>
        <fullName evidence="1">Uncharacterized protein</fullName>
    </submittedName>
</protein>
<comment type="caution">
    <text evidence="1">The sequence shown here is derived from an EMBL/GenBank/DDBJ whole genome shotgun (WGS) entry which is preliminary data.</text>
</comment>
<dbReference type="SUPFAM" id="SSF52047">
    <property type="entry name" value="RNI-like"/>
    <property type="match status" value="1"/>
</dbReference>
<keyword evidence="2" id="KW-1185">Reference proteome</keyword>
<proteinExistence type="predicted"/>
<dbReference type="Proteomes" id="UP000620124">
    <property type="component" value="Unassembled WGS sequence"/>
</dbReference>
<evidence type="ECO:0000313" key="2">
    <source>
        <dbReference type="Proteomes" id="UP000620124"/>
    </source>
</evidence>
<sequence length="335" mass="37923">MSLLSTIASVAGRLHRLELSLLEEDFQYLKRHHISLPNLRCLGMVAIWGTGPSQLQPSSVFPNTPLLRDLAIRERISIPDLNHYPNLTKLELPNVSLGTVLQILECRPLIIHLIAHLGRTTVHTQSKSPQTAEHLQSLVLSGSRGGEAALNSLTLPHLLHLELHVRQIGSDCFLSFLQRSACALDHLTLGFIFSRSFEACLKALPLLASLEVEVNHRTNVHLCDTLNVRGLLPCLRNLHVQADCKEFDYTLLPKALWKRRSHVDAAGRIEFVKLDVYRHSYDDDDDQDEDHHWPPPHAAAEFTPLLVDGLRCQLIWEYEKGWPEPWVDPCATFPY</sequence>
<reference evidence="1" key="1">
    <citation type="submission" date="2020-05" db="EMBL/GenBank/DDBJ databases">
        <title>Mycena genomes resolve the evolution of fungal bioluminescence.</title>
        <authorList>
            <person name="Tsai I.J."/>
        </authorList>
    </citation>
    <scope>NUCLEOTIDE SEQUENCE</scope>
    <source>
        <strain evidence="1">CCC161011</strain>
    </source>
</reference>